<dbReference type="Ensembl" id="ENSSDUT00000017165.1">
    <property type="protein sequence ID" value="ENSSDUP00000016858.1"/>
    <property type="gene ID" value="ENSSDUG00000012302.1"/>
</dbReference>
<reference evidence="2" key="2">
    <citation type="submission" date="2025-09" db="UniProtKB">
        <authorList>
            <consortium name="Ensembl"/>
        </authorList>
    </citation>
    <scope>IDENTIFICATION</scope>
</reference>
<protein>
    <submittedName>
        <fullName evidence="2">G protein-coupled receptor 160</fullName>
    </submittedName>
</protein>
<dbReference type="GO" id="GO:0043235">
    <property type="term" value="C:receptor complex"/>
    <property type="evidence" value="ECO:0007669"/>
    <property type="project" value="TreeGrafter"/>
</dbReference>
<evidence type="ECO:0000313" key="2">
    <source>
        <dbReference type="Ensembl" id="ENSSDUP00000016858.1"/>
    </source>
</evidence>
<dbReference type="PANTHER" id="PTHR15573">
    <property type="entry name" value="G-PROTEIN COUPLED RECEPTOR 160-RELATED"/>
    <property type="match status" value="1"/>
</dbReference>
<evidence type="ECO:0000313" key="3">
    <source>
        <dbReference type="Proteomes" id="UP000261420"/>
    </source>
</evidence>
<keyword evidence="1" id="KW-0472">Membrane</keyword>
<feature type="transmembrane region" description="Helical" evidence="1">
    <location>
        <begin position="295"/>
        <end position="312"/>
    </location>
</feature>
<dbReference type="PANTHER" id="PTHR15573:SF0">
    <property type="entry name" value="G-PROTEIN COUPLED RECEPTOR 160-RELATED"/>
    <property type="match status" value="1"/>
</dbReference>
<evidence type="ECO:0000256" key="1">
    <source>
        <dbReference type="SAM" id="Phobius"/>
    </source>
</evidence>
<name>A0A3B4UF88_SERDU</name>
<feature type="transmembrane region" description="Helical" evidence="1">
    <location>
        <begin position="6"/>
        <end position="25"/>
    </location>
</feature>
<feature type="transmembrane region" description="Helical" evidence="1">
    <location>
        <begin position="247"/>
        <end position="266"/>
    </location>
</feature>
<dbReference type="GeneTree" id="ENSGT00390000015520"/>
<dbReference type="GO" id="GO:0005886">
    <property type="term" value="C:plasma membrane"/>
    <property type="evidence" value="ECO:0007669"/>
    <property type="project" value="TreeGrafter"/>
</dbReference>
<accession>A0A3B4UF88</accession>
<feature type="transmembrane region" description="Helical" evidence="1">
    <location>
        <begin position="78"/>
        <end position="105"/>
    </location>
</feature>
<keyword evidence="1" id="KW-1133">Transmembrane helix</keyword>
<dbReference type="STRING" id="41447.ENSSDUP00000016858"/>
<dbReference type="Proteomes" id="UP000261420">
    <property type="component" value="Unplaced"/>
</dbReference>
<dbReference type="AlphaFoldDB" id="A0A3B4UF88"/>
<keyword evidence="1" id="KW-0812">Transmembrane</keyword>
<dbReference type="OMA" id="SYQCPFY"/>
<dbReference type="Gene3D" id="1.20.1070.10">
    <property type="entry name" value="Rhodopsin 7-helix transmembrane proteins"/>
    <property type="match status" value="1"/>
</dbReference>
<sequence>MNISIPSILLGLGWKCLLNWALVILQRSHICRSFLGVFSVSLAVVDTALTLIFTIIHIHSDGHLVLLDMQLTRYHMCLLVQILGHVYSALQWPVVVVASLEHFYTISLQPAASWTKWMVCSLVTILLWNLCALYVFLWSDFIPVLEDVSHQQMHQCWVSHTTEIPQVVTLLFLTLGCAALHAVCSTRLLKNHPLKDPITDQSRSHSRRRFVYQVLRIFLNTWALLLIFLAVLLLLPVGIPSYLGLNVAWLCFLNSFLIAVVLCVVCPASPRYCAAVDTVKLCCGQQLELRNIKKIYKLTKALFTLYIFFYILEY</sequence>
<reference evidence="2" key="1">
    <citation type="submission" date="2025-08" db="UniProtKB">
        <authorList>
            <consortium name="Ensembl"/>
        </authorList>
    </citation>
    <scope>IDENTIFICATION</scope>
</reference>
<feature type="transmembrane region" description="Helical" evidence="1">
    <location>
        <begin position="37"/>
        <end position="58"/>
    </location>
</feature>
<organism evidence="2 3">
    <name type="scientific">Seriola dumerili</name>
    <name type="common">Greater amberjack</name>
    <name type="synonym">Caranx dumerili</name>
    <dbReference type="NCBI Taxonomy" id="41447"/>
    <lineage>
        <taxon>Eukaryota</taxon>
        <taxon>Metazoa</taxon>
        <taxon>Chordata</taxon>
        <taxon>Craniata</taxon>
        <taxon>Vertebrata</taxon>
        <taxon>Euteleostomi</taxon>
        <taxon>Actinopterygii</taxon>
        <taxon>Neopterygii</taxon>
        <taxon>Teleostei</taxon>
        <taxon>Neoteleostei</taxon>
        <taxon>Acanthomorphata</taxon>
        <taxon>Carangaria</taxon>
        <taxon>Carangiformes</taxon>
        <taxon>Carangidae</taxon>
        <taxon>Seriola</taxon>
    </lineage>
</organism>
<dbReference type="InterPro" id="IPR042353">
    <property type="entry name" value="GPR160"/>
</dbReference>
<feature type="transmembrane region" description="Helical" evidence="1">
    <location>
        <begin position="117"/>
        <end position="137"/>
    </location>
</feature>
<keyword evidence="3" id="KW-1185">Reference proteome</keyword>
<feature type="transmembrane region" description="Helical" evidence="1">
    <location>
        <begin position="167"/>
        <end position="189"/>
    </location>
</feature>
<proteinExistence type="predicted"/>
<feature type="transmembrane region" description="Helical" evidence="1">
    <location>
        <begin position="210"/>
        <end position="235"/>
    </location>
</feature>